<dbReference type="Proteomes" id="UP000030748">
    <property type="component" value="Unassembled WGS sequence"/>
</dbReference>
<dbReference type="EMBL" id="KI631110">
    <property type="protein sequence ID" value="EYU30234.1"/>
    <property type="molecule type" value="Genomic_DNA"/>
</dbReference>
<keyword evidence="2" id="KW-1185">Reference proteome</keyword>
<sequence>MQVLKRSAWMFDYQEFKGGGTVFTGTSSFLDSAACSSLVLFLGTTTGITSDLLNNILAADWTFVDCRFGFVALTTADGLF</sequence>
<evidence type="ECO:0000313" key="1">
    <source>
        <dbReference type="EMBL" id="EYU30234.1"/>
    </source>
</evidence>
<evidence type="ECO:0000313" key="2">
    <source>
        <dbReference type="Proteomes" id="UP000030748"/>
    </source>
</evidence>
<dbReference type="AlphaFoldDB" id="A0A022QRM0"/>
<organism evidence="1 2">
    <name type="scientific">Erythranthe guttata</name>
    <name type="common">Yellow monkey flower</name>
    <name type="synonym">Mimulus guttatus</name>
    <dbReference type="NCBI Taxonomy" id="4155"/>
    <lineage>
        <taxon>Eukaryota</taxon>
        <taxon>Viridiplantae</taxon>
        <taxon>Streptophyta</taxon>
        <taxon>Embryophyta</taxon>
        <taxon>Tracheophyta</taxon>
        <taxon>Spermatophyta</taxon>
        <taxon>Magnoliopsida</taxon>
        <taxon>eudicotyledons</taxon>
        <taxon>Gunneridae</taxon>
        <taxon>Pentapetalae</taxon>
        <taxon>asterids</taxon>
        <taxon>lamiids</taxon>
        <taxon>Lamiales</taxon>
        <taxon>Phrymaceae</taxon>
        <taxon>Erythranthe</taxon>
    </lineage>
</organism>
<proteinExistence type="predicted"/>
<protein>
    <submittedName>
        <fullName evidence="1">Uncharacterized protein</fullName>
    </submittedName>
</protein>
<gene>
    <name evidence="1" type="ORF">MIMGU_mgv1a017347mg</name>
</gene>
<accession>A0A022QRM0</accession>
<reference evidence="1 2" key="1">
    <citation type="journal article" date="2013" name="Proc. Natl. Acad. Sci. U.S.A.">
        <title>Fine-scale variation in meiotic recombination in Mimulus inferred from population shotgun sequencing.</title>
        <authorList>
            <person name="Hellsten U."/>
            <person name="Wright K.M."/>
            <person name="Jenkins J."/>
            <person name="Shu S."/>
            <person name="Yuan Y."/>
            <person name="Wessler S.R."/>
            <person name="Schmutz J."/>
            <person name="Willis J.H."/>
            <person name="Rokhsar D.S."/>
        </authorList>
    </citation>
    <scope>NUCLEOTIDE SEQUENCE [LARGE SCALE GENOMIC DNA]</scope>
    <source>
        <strain evidence="2">cv. DUN x IM62</strain>
    </source>
</reference>
<name>A0A022QRM0_ERYGU</name>